<protein>
    <submittedName>
        <fullName evidence="3">Uncharacterized protein LOC106177507</fullName>
    </submittedName>
</protein>
<dbReference type="GeneID" id="106177507"/>
<proteinExistence type="predicted"/>
<feature type="compositionally biased region" description="Basic and acidic residues" evidence="1">
    <location>
        <begin position="89"/>
        <end position="98"/>
    </location>
</feature>
<dbReference type="AlphaFoldDB" id="A0A1S3JZC4"/>
<dbReference type="Proteomes" id="UP000085678">
    <property type="component" value="Unplaced"/>
</dbReference>
<organism evidence="2 3">
    <name type="scientific">Lingula anatina</name>
    <name type="common">Brachiopod</name>
    <name type="synonym">Lingula unguis</name>
    <dbReference type="NCBI Taxonomy" id="7574"/>
    <lineage>
        <taxon>Eukaryota</taxon>
        <taxon>Metazoa</taxon>
        <taxon>Spiralia</taxon>
        <taxon>Lophotrochozoa</taxon>
        <taxon>Brachiopoda</taxon>
        <taxon>Linguliformea</taxon>
        <taxon>Lingulata</taxon>
        <taxon>Lingulida</taxon>
        <taxon>Linguloidea</taxon>
        <taxon>Lingulidae</taxon>
        <taxon>Lingula</taxon>
    </lineage>
</organism>
<feature type="region of interest" description="Disordered" evidence="1">
    <location>
        <begin position="1"/>
        <end position="118"/>
    </location>
</feature>
<feature type="compositionally biased region" description="Polar residues" evidence="1">
    <location>
        <begin position="8"/>
        <end position="33"/>
    </location>
</feature>
<name>A0A1S3JZC4_LINAN</name>
<evidence type="ECO:0000313" key="2">
    <source>
        <dbReference type="Proteomes" id="UP000085678"/>
    </source>
</evidence>
<evidence type="ECO:0000313" key="3">
    <source>
        <dbReference type="RefSeq" id="XP_013415748.1"/>
    </source>
</evidence>
<dbReference type="InParanoid" id="A0A1S3JZC4"/>
<feature type="compositionally biased region" description="Basic residues" evidence="1">
    <location>
        <begin position="99"/>
        <end position="112"/>
    </location>
</feature>
<reference evidence="3" key="1">
    <citation type="submission" date="2025-08" db="UniProtKB">
        <authorList>
            <consortium name="RefSeq"/>
        </authorList>
    </citation>
    <scope>IDENTIFICATION</scope>
    <source>
        <tissue evidence="3">Gonads</tissue>
    </source>
</reference>
<dbReference type="RefSeq" id="XP_013415748.1">
    <property type="nucleotide sequence ID" value="XM_013560294.1"/>
</dbReference>
<accession>A0A1S3JZC4</accession>
<gene>
    <name evidence="3" type="primary">LOC106177507</name>
</gene>
<evidence type="ECO:0000256" key="1">
    <source>
        <dbReference type="SAM" id="MobiDB-lite"/>
    </source>
</evidence>
<dbReference type="KEGG" id="lak:106177507"/>
<keyword evidence="2" id="KW-1185">Reference proteome</keyword>
<sequence>MNDEPDEMSSSCFRSRSTPKVSEASHFNVTLPNCPQYDQDLSLAPYLPKAPRPEAPRAETPTRPSSPKWPKFRFPWQKKRGVAPLQDSPSEKPAEAAKPKRRRPQTPFRRKKRDDTSS</sequence>